<reference evidence="10" key="1">
    <citation type="journal article" date="2019" name="Int. J. Syst. Evol. Microbiol.">
        <title>The Global Catalogue of Microorganisms (GCM) 10K type strain sequencing project: providing services to taxonomists for standard genome sequencing and annotation.</title>
        <authorList>
            <consortium name="The Broad Institute Genomics Platform"/>
            <consortium name="The Broad Institute Genome Sequencing Center for Infectious Disease"/>
            <person name="Wu L."/>
            <person name="Ma J."/>
        </authorList>
    </citation>
    <scope>NUCLEOTIDE SEQUENCE [LARGE SCALE GENOMIC DNA]</scope>
    <source>
        <strain evidence="10">IBRC-M 10908</strain>
    </source>
</reference>
<proteinExistence type="inferred from homology"/>
<accession>A0ABV8U5R4</accession>
<dbReference type="PRINTS" id="PR00133">
    <property type="entry name" value="GLHYDRLASE3"/>
</dbReference>
<dbReference type="PANTHER" id="PTHR30480:SF13">
    <property type="entry name" value="BETA-HEXOSAMINIDASE"/>
    <property type="match status" value="1"/>
</dbReference>
<evidence type="ECO:0000256" key="2">
    <source>
        <dbReference type="ARBA" id="ARBA00005336"/>
    </source>
</evidence>
<evidence type="ECO:0000313" key="9">
    <source>
        <dbReference type="EMBL" id="MFC4338028.1"/>
    </source>
</evidence>
<keyword evidence="5 6" id="KW-0326">Glycosidase</keyword>
<feature type="domain" description="Glycoside hydrolase family 3 N-terminal" evidence="7">
    <location>
        <begin position="56"/>
        <end position="395"/>
    </location>
</feature>
<dbReference type="Pfam" id="PF01915">
    <property type="entry name" value="Glyco_hydro_3_C"/>
    <property type="match status" value="1"/>
</dbReference>
<evidence type="ECO:0000256" key="1">
    <source>
        <dbReference type="ARBA" id="ARBA00001231"/>
    </source>
</evidence>
<dbReference type="SUPFAM" id="SSF52279">
    <property type="entry name" value="Beta-D-glucan exohydrolase, C-terminal domain"/>
    <property type="match status" value="1"/>
</dbReference>
<evidence type="ECO:0000256" key="6">
    <source>
        <dbReference type="RuleBase" id="RU361161"/>
    </source>
</evidence>
<dbReference type="InterPro" id="IPR002772">
    <property type="entry name" value="Glyco_hydro_3_C"/>
</dbReference>
<keyword evidence="4 6" id="KW-0378">Hydrolase</keyword>
<comment type="similarity">
    <text evidence="2 6">Belongs to the glycosyl hydrolase 3 family.</text>
</comment>
<dbReference type="EMBL" id="JBHSDK010000061">
    <property type="protein sequence ID" value="MFC4338028.1"/>
    <property type="molecule type" value="Genomic_DNA"/>
</dbReference>
<dbReference type="InterPro" id="IPR050226">
    <property type="entry name" value="NagZ_Beta-hexosaminidase"/>
</dbReference>
<evidence type="ECO:0000259" key="7">
    <source>
        <dbReference type="Pfam" id="PF00933"/>
    </source>
</evidence>
<evidence type="ECO:0000259" key="8">
    <source>
        <dbReference type="Pfam" id="PF01915"/>
    </source>
</evidence>
<protein>
    <recommendedName>
        <fullName evidence="3">beta-N-acetylhexosaminidase</fullName>
        <ecNumber evidence="3">3.2.1.52</ecNumber>
    </recommendedName>
</protein>
<evidence type="ECO:0000256" key="3">
    <source>
        <dbReference type="ARBA" id="ARBA00012663"/>
    </source>
</evidence>
<evidence type="ECO:0000313" key="10">
    <source>
        <dbReference type="Proteomes" id="UP001595823"/>
    </source>
</evidence>
<dbReference type="PANTHER" id="PTHR30480">
    <property type="entry name" value="BETA-HEXOSAMINIDASE-RELATED"/>
    <property type="match status" value="1"/>
</dbReference>
<dbReference type="InterPro" id="IPR019800">
    <property type="entry name" value="Glyco_hydro_3_AS"/>
</dbReference>
<feature type="domain" description="Glycoside hydrolase family 3 C-terminal" evidence="8">
    <location>
        <begin position="435"/>
        <end position="601"/>
    </location>
</feature>
<evidence type="ECO:0000256" key="4">
    <source>
        <dbReference type="ARBA" id="ARBA00022801"/>
    </source>
</evidence>
<dbReference type="InterPro" id="IPR006311">
    <property type="entry name" value="TAT_signal"/>
</dbReference>
<dbReference type="Gene3D" id="3.40.50.1700">
    <property type="entry name" value="Glycoside hydrolase family 3 C-terminal domain"/>
    <property type="match status" value="1"/>
</dbReference>
<dbReference type="SUPFAM" id="SSF51445">
    <property type="entry name" value="(Trans)glycosidases"/>
    <property type="match status" value="1"/>
</dbReference>
<dbReference type="PROSITE" id="PS00775">
    <property type="entry name" value="GLYCOSYL_HYDROL_F3"/>
    <property type="match status" value="1"/>
</dbReference>
<dbReference type="InterPro" id="IPR001764">
    <property type="entry name" value="Glyco_hydro_3_N"/>
</dbReference>
<dbReference type="EC" id="3.2.1.52" evidence="3"/>
<organism evidence="9 10">
    <name type="scientific">Salininema proteolyticum</name>
    <dbReference type="NCBI Taxonomy" id="1607685"/>
    <lineage>
        <taxon>Bacteria</taxon>
        <taxon>Bacillati</taxon>
        <taxon>Actinomycetota</taxon>
        <taxon>Actinomycetes</taxon>
        <taxon>Glycomycetales</taxon>
        <taxon>Glycomycetaceae</taxon>
        <taxon>Salininema</taxon>
    </lineage>
</organism>
<gene>
    <name evidence="9" type="ORF">ACFPET_22815</name>
</gene>
<dbReference type="InterPro" id="IPR017853">
    <property type="entry name" value="GH"/>
</dbReference>
<dbReference type="RefSeq" id="WP_380625642.1">
    <property type="nucleotide sequence ID" value="NZ_JBHSDK010000061.1"/>
</dbReference>
<dbReference type="InterPro" id="IPR036962">
    <property type="entry name" value="Glyco_hydro_3_N_sf"/>
</dbReference>
<dbReference type="Proteomes" id="UP001595823">
    <property type="component" value="Unassembled WGS sequence"/>
</dbReference>
<dbReference type="Pfam" id="PF00933">
    <property type="entry name" value="Glyco_hydro_3"/>
    <property type="match status" value="1"/>
</dbReference>
<dbReference type="GO" id="GO:0016798">
    <property type="term" value="F:hydrolase activity, acting on glycosyl bonds"/>
    <property type="evidence" value="ECO:0007669"/>
    <property type="project" value="UniProtKB-KW"/>
</dbReference>
<keyword evidence="10" id="KW-1185">Reference proteome</keyword>
<evidence type="ECO:0000256" key="5">
    <source>
        <dbReference type="ARBA" id="ARBA00023295"/>
    </source>
</evidence>
<dbReference type="PROSITE" id="PS51318">
    <property type="entry name" value="TAT"/>
    <property type="match status" value="1"/>
</dbReference>
<name>A0ABV8U5R4_9ACTN</name>
<comment type="caution">
    <text evidence="9">The sequence shown here is derived from an EMBL/GenBank/DDBJ whole genome shotgun (WGS) entry which is preliminary data.</text>
</comment>
<dbReference type="Gene3D" id="3.20.20.300">
    <property type="entry name" value="Glycoside hydrolase, family 3, N-terminal domain"/>
    <property type="match status" value="1"/>
</dbReference>
<sequence>MERKNEPGAKRRTVLAGGLGAAVATMAAGRAAASPASANRKKKSHYVRKKLRKMSLEEKVGQVFVHYAYGATADTADPADVSRNQDLHGVDNAAQLIARYRLGGIIYFAWSDNVADPEQILGLSNGLQDASLRLDRGVPLLVSTDQEHGIVTRVGPPATQLPGAMALGATHDADDAEDAAAVSGKELRAMGINQDFAPVADVNVNPDNPVIGIRSFSSDPGLAADLTAAQVRGYESRGDLASAAKHFPGHGDTDVDSHYGLPEITHTYEEWTELDKPPFEAAVSEGIKAVMTAHIQFPALDDTLKPATLSHPILTGLLREELGYDGVIVTDSLGMEGVRELYGDAEVPVMALEAGADLLLMPPDLELAFGAVLDAVAAGRLTEERVERSVERILGLKWDLGLAENPYADPSRLWDVVGTEEHRSEAVEIHERTTTLLENDGTLPFESTGSALVTGWGVTTTATIGAEVEGHGWEAEVVATGAAPTPEEIDAAVAAAEGKDAAIVTTYNVDADSSQLTLIARLRETGVKVVTVAARNPYDIAHLTGDVNASLATYGYGAEALAAAVAAAFGENDPSGRLPVDVPSAEDPSVPLYRIGHGLSYE</sequence>
<dbReference type="InterPro" id="IPR036881">
    <property type="entry name" value="Glyco_hydro_3_C_sf"/>
</dbReference>
<comment type="catalytic activity">
    <reaction evidence="1">
        <text>Hydrolysis of terminal non-reducing N-acetyl-D-hexosamine residues in N-acetyl-beta-D-hexosaminides.</text>
        <dbReference type="EC" id="3.2.1.52"/>
    </reaction>
</comment>